<sequence length="83" mass="9719">MKEYKSVHDSFQTSDYYARNVCLRAFEHLLQRQLISLVDNRGHGQSVEFRPVRLLISSYELHQGLKSYRSCPAILHKLIDRGV</sequence>
<name>A0A1U7VW97_NICSY</name>
<comment type="subcellular location">
    <subcellularLocation>
        <location evidence="1">Nucleus</location>
    </subcellularLocation>
</comment>
<keyword evidence="4" id="KW-0539">Nucleus</keyword>
<keyword evidence="2" id="KW-0235">DNA replication</keyword>
<evidence type="ECO:0000256" key="2">
    <source>
        <dbReference type="ARBA" id="ARBA00022705"/>
    </source>
</evidence>
<dbReference type="STRING" id="4096.A0A1U7VW97"/>
<evidence type="ECO:0000256" key="1">
    <source>
        <dbReference type="ARBA" id="ARBA00004123"/>
    </source>
</evidence>
<keyword evidence="6" id="KW-1185">Reference proteome</keyword>
<evidence type="ECO:0000256" key="4">
    <source>
        <dbReference type="ARBA" id="ARBA00023242"/>
    </source>
</evidence>
<dbReference type="Proteomes" id="UP000189701">
    <property type="component" value="Unplaced"/>
</dbReference>
<evidence type="ECO:0000259" key="5">
    <source>
        <dbReference type="Pfam" id="PF14629"/>
    </source>
</evidence>
<keyword evidence="3" id="KW-0238">DNA-binding</keyword>
<accession>A0A1U7VW97</accession>
<dbReference type="InterPro" id="IPR016527">
    <property type="entry name" value="ORC4"/>
</dbReference>
<reference evidence="7" key="2">
    <citation type="submission" date="2025-08" db="UniProtKB">
        <authorList>
            <consortium name="RefSeq"/>
        </authorList>
    </citation>
    <scope>IDENTIFICATION</scope>
    <source>
        <tissue evidence="7">Leaf</tissue>
    </source>
</reference>
<evidence type="ECO:0000256" key="3">
    <source>
        <dbReference type="ARBA" id="ARBA00023125"/>
    </source>
</evidence>
<evidence type="ECO:0000313" key="6">
    <source>
        <dbReference type="Proteomes" id="UP000189701"/>
    </source>
</evidence>
<evidence type="ECO:0000313" key="7">
    <source>
        <dbReference type="RefSeq" id="XP_009766225.1"/>
    </source>
</evidence>
<dbReference type="GO" id="GO:0005664">
    <property type="term" value="C:nuclear origin of replication recognition complex"/>
    <property type="evidence" value="ECO:0007669"/>
    <property type="project" value="TreeGrafter"/>
</dbReference>
<gene>
    <name evidence="7" type="primary">LOC104217629</name>
</gene>
<proteinExistence type="predicted"/>
<reference evidence="6" key="1">
    <citation type="journal article" date="2013" name="Genome Biol.">
        <title>Reference genomes and transcriptomes of Nicotiana sylvestris and Nicotiana tomentosiformis.</title>
        <authorList>
            <person name="Sierro N."/>
            <person name="Battey J.N."/>
            <person name="Ouadi S."/>
            <person name="Bovet L."/>
            <person name="Goepfert S."/>
            <person name="Bakaher N."/>
            <person name="Peitsch M.C."/>
            <person name="Ivanov N.V."/>
        </authorList>
    </citation>
    <scope>NUCLEOTIDE SEQUENCE [LARGE SCALE GENOMIC DNA]</scope>
</reference>
<dbReference type="GO" id="GO:0006270">
    <property type="term" value="P:DNA replication initiation"/>
    <property type="evidence" value="ECO:0007669"/>
    <property type="project" value="TreeGrafter"/>
</dbReference>
<feature type="domain" description="Origin recognition complex subunit 4 C-terminal" evidence="5">
    <location>
        <begin position="1"/>
        <end position="64"/>
    </location>
</feature>
<dbReference type="PANTHER" id="PTHR12087">
    <property type="entry name" value="ORIGIN RECOGNITION COMPLEX SUBUNIT 4"/>
    <property type="match status" value="1"/>
</dbReference>
<organism evidence="6 7">
    <name type="scientific">Nicotiana sylvestris</name>
    <name type="common">Wood tobacco</name>
    <name type="synonym">South American tobacco</name>
    <dbReference type="NCBI Taxonomy" id="4096"/>
    <lineage>
        <taxon>Eukaryota</taxon>
        <taxon>Viridiplantae</taxon>
        <taxon>Streptophyta</taxon>
        <taxon>Embryophyta</taxon>
        <taxon>Tracheophyta</taxon>
        <taxon>Spermatophyta</taxon>
        <taxon>Magnoliopsida</taxon>
        <taxon>eudicotyledons</taxon>
        <taxon>Gunneridae</taxon>
        <taxon>Pentapetalae</taxon>
        <taxon>asterids</taxon>
        <taxon>lamiids</taxon>
        <taxon>Solanales</taxon>
        <taxon>Solanaceae</taxon>
        <taxon>Nicotianoideae</taxon>
        <taxon>Nicotianeae</taxon>
        <taxon>Nicotiana</taxon>
    </lineage>
</organism>
<dbReference type="Pfam" id="PF14629">
    <property type="entry name" value="ORC4_C"/>
    <property type="match status" value="1"/>
</dbReference>
<dbReference type="AlphaFoldDB" id="A0A1U7VW97"/>
<dbReference type="RefSeq" id="XP_009766225.1">
    <property type="nucleotide sequence ID" value="XM_009767923.1"/>
</dbReference>
<dbReference type="PANTHER" id="PTHR12087:SF0">
    <property type="entry name" value="ORIGIN RECOGNITION COMPLEX SUBUNIT 4"/>
    <property type="match status" value="1"/>
</dbReference>
<dbReference type="GO" id="GO:0003688">
    <property type="term" value="F:DNA replication origin binding"/>
    <property type="evidence" value="ECO:0007669"/>
    <property type="project" value="TreeGrafter"/>
</dbReference>
<dbReference type="eggNOG" id="KOG2228">
    <property type="taxonomic scope" value="Eukaryota"/>
</dbReference>
<dbReference type="InterPro" id="IPR032705">
    <property type="entry name" value="ORC4_C"/>
</dbReference>
<protein>
    <submittedName>
        <fullName evidence="7">Uncharacterized protein LOC104217629</fullName>
    </submittedName>
</protein>